<feature type="transmembrane region" description="Helical" evidence="1">
    <location>
        <begin position="44"/>
        <end position="65"/>
    </location>
</feature>
<proteinExistence type="predicted"/>
<reference evidence="2" key="1">
    <citation type="submission" date="2014-11" db="EMBL/GenBank/DDBJ databases">
        <authorList>
            <person name="Amaro Gonzalez C."/>
        </authorList>
    </citation>
    <scope>NUCLEOTIDE SEQUENCE</scope>
</reference>
<reference evidence="2" key="2">
    <citation type="journal article" date="2015" name="Fish Shellfish Immunol.">
        <title>Early steps in the European eel (Anguilla anguilla)-Vibrio vulnificus interaction in the gills: Role of the RtxA13 toxin.</title>
        <authorList>
            <person name="Callol A."/>
            <person name="Pajuelo D."/>
            <person name="Ebbesson L."/>
            <person name="Teles M."/>
            <person name="MacKenzie S."/>
            <person name="Amaro C."/>
        </authorList>
    </citation>
    <scope>NUCLEOTIDE SEQUENCE</scope>
</reference>
<feature type="transmembrane region" description="Helical" evidence="1">
    <location>
        <begin position="15"/>
        <end position="38"/>
    </location>
</feature>
<dbReference type="EMBL" id="GBXM01011059">
    <property type="protein sequence ID" value="JAH97518.1"/>
    <property type="molecule type" value="Transcribed_RNA"/>
</dbReference>
<organism evidence="2">
    <name type="scientific">Anguilla anguilla</name>
    <name type="common">European freshwater eel</name>
    <name type="synonym">Muraena anguilla</name>
    <dbReference type="NCBI Taxonomy" id="7936"/>
    <lineage>
        <taxon>Eukaryota</taxon>
        <taxon>Metazoa</taxon>
        <taxon>Chordata</taxon>
        <taxon>Craniata</taxon>
        <taxon>Vertebrata</taxon>
        <taxon>Euteleostomi</taxon>
        <taxon>Actinopterygii</taxon>
        <taxon>Neopterygii</taxon>
        <taxon>Teleostei</taxon>
        <taxon>Anguilliformes</taxon>
        <taxon>Anguillidae</taxon>
        <taxon>Anguilla</taxon>
    </lineage>
</organism>
<keyword evidence="1" id="KW-0472">Membrane</keyword>
<keyword evidence="1" id="KW-0812">Transmembrane</keyword>
<evidence type="ECO:0008006" key="3">
    <source>
        <dbReference type="Google" id="ProtNLM"/>
    </source>
</evidence>
<sequence>MQVSCNGQGKARRELFLSFCGCSFTGFICGIICGVSVLRVRVGQINVCSTVTGRIFYVFFILNFFKKHIFVIPPCSSPLY</sequence>
<evidence type="ECO:0000313" key="2">
    <source>
        <dbReference type="EMBL" id="JAH97518.1"/>
    </source>
</evidence>
<protein>
    <recommendedName>
        <fullName evidence="3">Transmembrane protein</fullName>
    </recommendedName>
</protein>
<evidence type="ECO:0000256" key="1">
    <source>
        <dbReference type="SAM" id="Phobius"/>
    </source>
</evidence>
<name>A0A0E9X747_ANGAN</name>
<dbReference type="AlphaFoldDB" id="A0A0E9X747"/>
<keyword evidence="1" id="KW-1133">Transmembrane helix</keyword>
<accession>A0A0E9X747</accession>